<reference evidence="1" key="2">
    <citation type="submission" date="2020-06" db="EMBL/GenBank/DDBJ databases">
        <authorList>
            <person name="Sheffer M."/>
        </authorList>
    </citation>
    <scope>NUCLEOTIDE SEQUENCE</scope>
</reference>
<sequence>TTCFKSLTLKSTMLLDLRMLVVPPPLSPILEPSAKSNQVLKRLILNSISITTDHDAKCPSLLYPIAARQCWNSWPEAGRVHVGEASREEMVNIAKEMVPTYLILVVPIINIIEELKSLARKRMDCMRYKRVSYHKKDCQQKLDKIQRGTLMLDPLLPPPSPMLDPLPVTSSDLMVAPLRLLPSLNLMLNPLLPPSPMLDPLPSPSLMLHPLLPTSLMLDPLPPTSLLQ</sequence>
<dbReference type="EMBL" id="JABXBU010000036">
    <property type="protein sequence ID" value="KAF8784246.1"/>
    <property type="molecule type" value="Genomic_DNA"/>
</dbReference>
<feature type="non-terminal residue" evidence="1">
    <location>
        <position position="228"/>
    </location>
</feature>
<organism evidence="1 2">
    <name type="scientific">Argiope bruennichi</name>
    <name type="common">Wasp spider</name>
    <name type="synonym">Aranea bruennichi</name>
    <dbReference type="NCBI Taxonomy" id="94029"/>
    <lineage>
        <taxon>Eukaryota</taxon>
        <taxon>Metazoa</taxon>
        <taxon>Ecdysozoa</taxon>
        <taxon>Arthropoda</taxon>
        <taxon>Chelicerata</taxon>
        <taxon>Arachnida</taxon>
        <taxon>Araneae</taxon>
        <taxon>Araneomorphae</taxon>
        <taxon>Entelegynae</taxon>
        <taxon>Araneoidea</taxon>
        <taxon>Araneidae</taxon>
        <taxon>Argiope</taxon>
    </lineage>
</organism>
<comment type="caution">
    <text evidence="1">The sequence shown here is derived from an EMBL/GenBank/DDBJ whole genome shotgun (WGS) entry which is preliminary data.</text>
</comment>
<dbReference type="AlphaFoldDB" id="A0A8T0EZF5"/>
<protein>
    <submittedName>
        <fullName evidence="1">Uncharacterized protein</fullName>
    </submittedName>
</protein>
<evidence type="ECO:0000313" key="2">
    <source>
        <dbReference type="Proteomes" id="UP000807504"/>
    </source>
</evidence>
<keyword evidence="2" id="KW-1185">Reference proteome</keyword>
<name>A0A8T0EZF5_ARGBR</name>
<accession>A0A8T0EZF5</accession>
<dbReference type="Proteomes" id="UP000807504">
    <property type="component" value="Unassembled WGS sequence"/>
</dbReference>
<proteinExistence type="predicted"/>
<reference evidence="1" key="1">
    <citation type="journal article" date="2020" name="bioRxiv">
        <title>Chromosome-level reference genome of the European wasp spider Argiope bruennichi: a resource for studies on range expansion and evolutionary adaptation.</title>
        <authorList>
            <person name="Sheffer M.M."/>
            <person name="Hoppe A."/>
            <person name="Krehenwinkel H."/>
            <person name="Uhl G."/>
            <person name="Kuss A.W."/>
            <person name="Jensen L."/>
            <person name="Jensen C."/>
            <person name="Gillespie R.G."/>
            <person name="Hoff K.J."/>
            <person name="Prost S."/>
        </authorList>
    </citation>
    <scope>NUCLEOTIDE SEQUENCE</scope>
</reference>
<gene>
    <name evidence="1" type="ORF">HNY73_011529</name>
</gene>
<evidence type="ECO:0000313" key="1">
    <source>
        <dbReference type="EMBL" id="KAF8784246.1"/>
    </source>
</evidence>